<reference evidence="13" key="1">
    <citation type="submission" date="2018-10" db="EMBL/GenBank/DDBJ databases">
        <authorList>
            <person name="Plewniak F."/>
        </authorList>
    </citation>
    <scope>NUCLEOTIDE SEQUENCE</scope>
</reference>
<dbReference type="SUPFAM" id="SSF88697">
    <property type="entry name" value="PUA domain-like"/>
    <property type="match status" value="1"/>
</dbReference>
<dbReference type="CDD" id="cd18084">
    <property type="entry name" value="RsmE-like"/>
    <property type="match status" value="1"/>
</dbReference>
<comment type="similarity">
    <text evidence="2">Belongs to the RNA methyltransferase RsmE family.</text>
</comment>
<dbReference type="InterPro" id="IPR006700">
    <property type="entry name" value="RsmE"/>
</dbReference>
<evidence type="ECO:0000256" key="3">
    <source>
        <dbReference type="ARBA" id="ARBA00012328"/>
    </source>
</evidence>
<dbReference type="EC" id="2.1.1.193" evidence="3"/>
<dbReference type="InterPro" id="IPR046886">
    <property type="entry name" value="RsmE_MTase_dom"/>
</dbReference>
<dbReference type="GO" id="GO:0070042">
    <property type="term" value="F:rRNA (uridine-N3-)-methyltransferase activity"/>
    <property type="evidence" value="ECO:0007669"/>
    <property type="project" value="TreeGrafter"/>
</dbReference>
<feature type="domain" description="Ribosomal RNA small subunit methyltransferase E PUA-like" evidence="12">
    <location>
        <begin position="20"/>
        <end position="60"/>
    </location>
</feature>
<accession>A0A3P3ZN35</accession>
<feature type="domain" description="Ribosomal RNA small subunit methyltransferase E methyltransferase" evidence="11">
    <location>
        <begin position="75"/>
        <end position="237"/>
    </location>
</feature>
<dbReference type="GO" id="GO:0070475">
    <property type="term" value="P:rRNA base methylation"/>
    <property type="evidence" value="ECO:0007669"/>
    <property type="project" value="TreeGrafter"/>
</dbReference>
<evidence type="ECO:0000256" key="2">
    <source>
        <dbReference type="ARBA" id="ARBA00005528"/>
    </source>
</evidence>
<dbReference type="PANTHER" id="PTHR30027">
    <property type="entry name" value="RIBOSOMAL RNA SMALL SUBUNIT METHYLTRANSFERASE E"/>
    <property type="match status" value="1"/>
</dbReference>
<proteinExistence type="inferred from homology"/>
<gene>
    <name evidence="13" type="primary">rsmE</name>
    <name evidence="13" type="ORF">CARN8_2080002</name>
</gene>
<name>A0A3P3ZN35_9ZZZZ</name>
<dbReference type="InterPro" id="IPR029026">
    <property type="entry name" value="tRNA_m1G_MTases_N"/>
</dbReference>
<dbReference type="EMBL" id="UOYP01000122">
    <property type="protein sequence ID" value="VAY87515.1"/>
    <property type="molecule type" value="Genomic_DNA"/>
</dbReference>
<dbReference type="PANTHER" id="PTHR30027:SF3">
    <property type="entry name" value="16S RRNA (URACIL(1498)-N(3))-METHYLTRANSFERASE"/>
    <property type="match status" value="1"/>
</dbReference>
<protein>
    <recommendedName>
        <fullName evidence="3">16S rRNA (uracil(1498)-N(3))-methyltransferase</fullName>
        <ecNumber evidence="3">2.1.1.193</ecNumber>
    </recommendedName>
</protein>
<dbReference type="Pfam" id="PF20260">
    <property type="entry name" value="PUA_4"/>
    <property type="match status" value="1"/>
</dbReference>
<comment type="function">
    <text evidence="9">Specifically methylates the N3 position of the uracil ring of uridine 1498 (m3U1498) in 16S rRNA. Acts on the fully assembled 30S ribosomal subunit.</text>
</comment>
<sequence length="245" mass="27131">MSLPRFYCPDRILLVQGGALPREVAHHAVRVLRMEEGEELILFDGQGGEFRTRIMTIEGPRLEVTAGVFDSVERESPLQTILIQGLCATEKMDWIFQKAVELGVTALWAVSMERSVIRLKGEREARRLEHWHKVIHSACAQCGRNRVPELRFFGALHDCWAKLPALGLRLLLNPEGQPGRADTALPDGTVILLVGPEGGLSAAEIGQAHQAGFVDGRIGPRILRTETAALAVLATLQSRYEDWTL</sequence>
<dbReference type="Pfam" id="PF04452">
    <property type="entry name" value="Methyltrans_RNA"/>
    <property type="match status" value="1"/>
</dbReference>
<evidence type="ECO:0000256" key="1">
    <source>
        <dbReference type="ARBA" id="ARBA00004496"/>
    </source>
</evidence>
<organism evidence="13">
    <name type="scientific">mine drainage metagenome</name>
    <dbReference type="NCBI Taxonomy" id="410659"/>
    <lineage>
        <taxon>unclassified sequences</taxon>
        <taxon>metagenomes</taxon>
        <taxon>ecological metagenomes</taxon>
    </lineage>
</organism>
<evidence type="ECO:0000256" key="9">
    <source>
        <dbReference type="ARBA" id="ARBA00025699"/>
    </source>
</evidence>
<evidence type="ECO:0000313" key="13">
    <source>
        <dbReference type="EMBL" id="VAY87515.1"/>
    </source>
</evidence>
<dbReference type="Gene3D" id="3.40.1280.10">
    <property type="match status" value="1"/>
</dbReference>
<keyword evidence="5" id="KW-0698">rRNA processing</keyword>
<comment type="subcellular location">
    <subcellularLocation>
        <location evidence="1">Cytoplasm</location>
    </subcellularLocation>
</comment>
<keyword evidence="6 13" id="KW-0489">Methyltransferase</keyword>
<evidence type="ECO:0000256" key="5">
    <source>
        <dbReference type="ARBA" id="ARBA00022552"/>
    </source>
</evidence>
<evidence type="ECO:0000256" key="10">
    <source>
        <dbReference type="ARBA" id="ARBA00047944"/>
    </source>
</evidence>
<evidence type="ECO:0000256" key="7">
    <source>
        <dbReference type="ARBA" id="ARBA00022679"/>
    </source>
</evidence>
<dbReference type="InterPro" id="IPR029028">
    <property type="entry name" value="Alpha/beta_knot_MTases"/>
</dbReference>
<keyword evidence="8" id="KW-0949">S-adenosyl-L-methionine</keyword>
<dbReference type="GO" id="GO:0005737">
    <property type="term" value="C:cytoplasm"/>
    <property type="evidence" value="ECO:0007669"/>
    <property type="project" value="UniProtKB-SubCell"/>
</dbReference>
<keyword evidence="7 13" id="KW-0808">Transferase</keyword>
<evidence type="ECO:0000256" key="4">
    <source>
        <dbReference type="ARBA" id="ARBA00022490"/>
    </source>
</evidence>
<evidence type="ECO:0000256" key="6">
    <source>
        <dbReference type="ARBA" id="ARBA00022603"/>
    </source>
</evidence>
<evidence type="ECO:0000256" key="8">
    <source>
        <dbReference type="ARBA" id="ARBA00022691"/>
    </source>
</evidence>
<comment type="catalytic activity">
    <reaction evidence="10">
        <text>uridine(1498) in 16S rRNA + S-adenosyl-L-methionine = N(3)-methyluridine(1498) in 16S rRNA + S-adenosyl-L-homocysteine + H(+)</text>
        <dbReference type="Rhea" id="RHEA:42920"/>
        <dbReference type="Rhea" id="RHEA-COMP:10283"/>
        <dbReference type="Rhea" id="RHEA-COMP:10284"/>
        <dbReference type="ChEBI" id="CHEBI:15378"/>
        <dbReference type="ChEBI" id="CHEBI:57856"/>
        <dbReference type="ChEBI" id="CHEBI:59789"/>
        <dbReference type="ChEBI" id="CHEBI:65315"/>
        <dbReference type="ChEBI" id="CHEBI:74502"/>
        <dbReference type="EC" id="2.1.1.193"/>
    </reaction>
</comment>
<dbReference type="NCBIfam" id="TIGR00046">
    <property type="entry name" value="RsmE family RNA methyltransferase"/>
    <property type="match status" value="1"/>
</dbReference>
<dbReference type="PIRSF" id="PIRSF015601">
    <property type="entry name" value="MTase_slr0722"/>
    <property type="match status" value="1"/>
</dbReference>
<evidence type="ECO:0000259" key="11">
    <source>
        <dbReference type="Pfam" id="PF04452"/>
    </source>
</evidence>
<evidence type="ECO:0000259" key="12">
    <source>
        <dbReference type="Pfam" id="PF20260"/>
    </source>
</evidence>
<dbReference type="SUPFAM" id="SSF75217">
    <property type="entry name" value="alpha/beta knot"/>
    <property type="match status" value="1"/>
</dbReference>
<dbReference type="InterPro" id="IPR046887">
    <property type="entry name" value="RsmE_PUA-like"/>
</dbReference>
<dbReference type="AlphaFoldDB" id="A0A3P3ZN35"/>
<dbReference type="InterPro" id="IPR015947">
    <property type="entry name" value="PUA-like_sf"/>
</dbReference>
<keyword evidence="4" id="KW-0963">Cytoplasm</keyword>
<dbReference type="Gene3D" id="2.40.240.20">
    <property type="entry name" value="Hypothetical PUA domain-like, domain 1"/>
    <property type="match status" value="1"/>
</dbReference>
<dbReference type="NCBIfam" id="NF008692">
    <property type="entry name" value="PRK11713.1-5"/>
    <property type="match status" value="1"/>
</dbReference>